<keyword evidence="1 2" id="KW-0597">Phosphoprotein</keyword>
<comment type="caution">
    <text evidence="4">The sequence shown here is derived from an EMBL/GenBank/DDBJ whole genome shotgun (WGS) entry which is preliminary data.</text>
</comment>
<keyword evidence="5" id="KW-1185">Reference proteome</keyword>
<evidence type="ECO:0000313" key="4">
    <source>
        <dbReference type="EMBL" id="SMP46185.1"/>
    </source>
</evidence>
<dbReference type="SUPFAM" id="SSF55073">
    <property type="entry name" value="Nucleotide cyclase"/>
    <property type="match status" value="1"/>
</dbReference>
<proteinExistence type="predicted"/>
<dbReference type="InterPro" id="IPR043128">
    <property type="entry name" value="Rev_trsase/Diguanyl_cyclase"/>
</dbReference>
<name>A0ABY1PT03_9BURK</name>
<dbReference type="Gene3D" id="3.40.50.2300">
    <property type="match status" value="1"/>
</dbReference>
<dbReference type="PANTHER" id="PTHR44591">
    <property type="entry name" value="STRESS RESPONSE REGULATOR PROTEIN 1"/>
    <property type="match status" value="1"/>
</dbReference>
<feature type="modified residue" description="4-aspartylphosphate" evidence="2">
    <location>
        <position position="63"/>
    </location>
</feature>
<dbReference type="EMBL" id="FXUL01000001">
    <property type="protein sequence ID" value="SMP46185.1"/>
    <property type="molecule type" value="Genomic_DNA"/>
</dbReference>
<protein>
    <submittedName>
        <fullName evidence="4">Response regulator receiver domain-containing protein</fullName>
    </submittedName>
</protein>
<dbReference type="Proteomes" id="UP001158049">
    <property type="component" value="Unassembled WGS sequence"/>
</dbReference>
<dbReference type="SUPFAM" id="SSF52172">
    <property type="entry name" value="CheY-like"/>
    <property type="match status" value="1"/>
</dbReference>
<evidence type="ECO:0000313" key="5">
    <source>
        <dbReference type="Proteomes" id="UP001158049"/>
    </source>
</evidence>
<feature type="domain" description="Response regulatory" evidence="3">
    <location>
        <begin position="14"/>
        <end position="132"/>
    </location>
</feature>
<dbReference type="CDD" id="cd00156">
    <property type="entry name" value="REC"/>
    <property type="match status" value="1"/>
</dbReference>
<reference evidence="4 5" key="1">
    <citation type="submission" date="2017-05" db="EMBL/GenBank/DDBJ databases">
        <authorList>
            <person name="Varghese N."/>
            <person name="Submissions S."/>
        </authorList>
    </citation>
    <scope>NUCLEOTIDE SEQUENCE [LARGE SCALE GENOMIC DNA]</scope>
    <source>
        <strain evidence="4 5">DSM 26001</strain>
    </source>
</reference>
<organism evidence="4 5">
    <name type="scientific">Noviherbaspirillum suwonense</name>
    <dbReference type="NCBI Taxonomy" id="1224511"/>
    <lineage>
        <taxon>Bacteria</taxon>
        <taxon>Pseudomonadati</taxon>
        <taxon>Pseudomonadota</taxon>
        <taxon>Betaproteobacteria</taxon>
        <taxon>Burkholderiales</taxon>
        <taxon>Oxalobacteraceae</taxon>
        <taxon>Noviherbaspirillum</taxon>
    </lineage>
</organism>
<dbReference type="InterPro" id="IPR011006">
    <property type="entry name" value="CheY-like_superfamily"/>
</dbReference>
<dbReference type="Gene3D" id="3.30.70.270">
    <property type="match status" value="1"/>
</dbReference>
<evidence type="ECO:0000256" key="2">
    <source>
        <dbReference type="PROSITE-ProRule" id="PRU00169"/>
    </source>
</evidence>
<evidence type="ECO:0000256" key="1">
    <source>
        <dbReference type="ARBA" id="ARBA00022553"/>
    </source>
</evidence>
<dbReference type="PANTHER" id="PTHR44591:SF3">
    <property type="entry name" value="RESPONSE REGULATORY DOMAIN-CONTAINING PROTEIN"/>
    <property type="match status" value="1"/>
</dbReference>
<evidence type="ECO:0000259" key="3">
    <source>
        <dbReference type="PROSITE" id="PS50110"/>
    </source>
</evidence>
<gene>
    <name evidence="4" type="ORF">SAMN06295970_101631</name>
</gene>
<dbReference type="InterPro" id="IPR029787">
    <property type="entry name" value="Nucleotide_cyclase"/>
</dbReference>
<accession>A0ABY1PT03</accession>
<dbReference type="Pfam" id="PF00072">
    <property type="entry name" value="Response_reg"/>
    <property type="match status" value="1"/>
</dbReference>
<sequence>MASDLAENGFSRPHALIADDSRIVRATLSKHLSDLYQFSEALDGEEAWEFLLRNDSVDLLITDLTMPRLDGYGLLRRMRGSRSEKLREMPVVVVSGTDDADERRQAREAGATDLITKGMPTGQLVSRMTLLAQLVGAQRLHASQEGPAPALSPYAFQSGAERLLANALRHRQALALLSLSIAARPGIDERMLPGLKRVIRQTDLLARTGAEEYTVATASLDAAAARSFAVRLCDAARAVLAEEPGAAPAIAVCCGVATLDDPALDPAAEPVLHELWDAARRRGRAGMARGCAGAVGPVEESAFLGK</sequence>
<dbReference type="InterPro" id="IPR050595">
    <property type="entry name" value="Bact_response_regulator"/>
</dbReference>
<dbReference type="InterPro" id="IPR001789">
    <property type="entry name" value="Sig_transdc_resp-reg_receiver"/>
</dbReference>
<dbReference type="PROSITE" id="PS50110">
    <property type="entry name" value="RESPONSE_REGULATORY"/>
    <property type="match status" value="1"/>
</dbReference>
<dbReference type="SMART" id="SM00448">
    <property type="entry name" value="REC"/>
    <property type="match status" value="1"/>
</dbReference>
<dbReference type="RefSeq" id="WP_283440768.1">
    <property type="nucleotide sequence ID" value="NZ_FXUL01000001.1"/>
</dbReference>